<evidence type="ECO:0000313" key="2">
    <source>
        <dbReference type="Proteomes" id="UP000028981"/>
    </source>
</evidence>
<name>A0A087LWG9_9HYPH</name>
<dbReference type="RefSeq" id="WP_035087207.1">
    <property type="nucleotide sequence ID" value="NZ_JQGC01000033.1"/>
</dbReference>
<dbReference type="Pfam" id="PF13376">
    <property type="entry name" value="OmdA"/>
    <property type="match status" value="1"/>
</dbReference>
<evidence type="ECO:0008006" key="3">
    <source>
        <dbReference type="Google" id="ProtNLM"/>
    </source>
</evidence>
<dbReference type="Proteomes" id="UP000028981">
    <property type="component" value="Unassembled WGS sequence"/>
</dbReference>
<dbReference type="STRING" id="46914.JP75_23505"/>
<reference evidence="1 2" key="1">
    <citation type="submission" date="2014-08" db="EMBL/GenBank/DDBJ databases">
        <authorList>
            <person name="Hassan Y.I."/>
            <person name="Lepp D."/>
            <person name="Zhou T."/>
        </authorList>
    </citation>
    <scope>NUCLEOTIDE SEQUENCE [LARGE SCALE GENOMIC DNA]</scope>
    <source>
        <strain evidence="1 2">IFO13584</strain>
    </source>
</reference>
<evidence type="ECO:0000313" key="1">
    <source>
        <dbReference type="EMBL" id="KFL28972.1"/>
    </source>
</evidence>
<sequence length="79" mass="9745">MSPVLRPLRKREDMPEFVRAALEERGLREQYDARPPYQRNDYLMWINHAKQEATKQKRLGQMLEELEDGYVYMRMDWNR</sequence>
<organism evidence="1 2">
    <name type="scientific">Devosia riboflavina</name>
    <dbReference type="NCBI Taxonomy" id="46914"/>
    <lineage>
        <taxon>Bacteria</taxon>
        <taxon>Pseudomonadati</taxon>
        <taxon>Pseudomonadota</taxon>
        <taxon>Alphaproteobacteria</taxon>
        <taxon>Hyphomicrobiales</taxon>
        <taxon>Devosiaceae</taxon>
        <taxon>Devosia</taxon>
    </lineage>
</organism>
<accession>A0A087LWG9</accession>
<proteinExistence type="predicted"/>
<keyword evidence="2" id="KW-1185">Reference proteome</keyword>
<gene>
    <name evidence="1" type="ORF">JP75_23505</name>
</gene>
<comment type="caution">
    <text evidence="1">The sequence shown here is derived from an EMBL/GenBank/DDBJ whole genome shotgun (WGS) entry which is preliminary data.</text>
</comment>
<dbReference type="EMBL" id="JQGC01000033">
    <property type="protein sequence ID" value="KFL28972.1"/>
    <property type="molecule type" value="Genomic_DNA"/>
</dbReference>
<protein>
    <recommendedName>
        <fullName evidence="3">YdeI/OmpD-associated family protein</fullName>
    </recommendedName>
</protein>
<dbReference type="AlphaFoldDB" id="A0A087LWG9"/>